<dbReference type="RefSeq" id="WP_005964224.1">
    <property type="nucleotide sequence ID" value="NZ_KQ956534.1"/>
</dbReference>
<proteinExistence type="predicted"/>
<dbReference type="InterPro" id="IPR055634">
    <property type="entry name" value="DUF7210"/>
</dbReference>
<dbReference type="Pfam" id="PF23843">
    <property type="entry name" value="DUF7210"/>
    <property type="match status" value="1"/>
</dbReference>
<feature type="domain" description="DUF7210" evidence="1">
    <location>
        <begin position="13"/>
        <end position="39"/>
    </location>
</feature>
<evidence type="ECO:0000313" key="2">
    <source>
        <dbReference type="EMBL" id="KXA14555.1"/>
    </source>
</evidence>
<name>A0A133NE30_9FUSO</name>
<dbReference type="STRING" id="134605.HMPREF3206_00978"/>
<comment type="caution">
    <text evidence="2">The sequence shown here is derived from an EMBL/GenBank/DDBJ whole genome shotgun (WGS) entry which is preliminary data.</text>
</comment>
<reference evidence="3" key="1">
    <citation type="submission" date="2016-01" db="EMBL/GenBank/DDBJ databases">
        <authorList>
            <person name="Mitreva M."/>
            <person name="Pepin K.H."/>
            <person name="Mihindukulasuriya K.A."/>
            <person name="Fulton R."/>
            <person name="Fronick C."/>
            <person name="O'Laughlin M."/>
            <person name="Miner T."/>
            <person name="Herter B."/>
            <person name="Rosa B.A."/>
            <person name="Cordes M."/>
            <person name="Tomlinson C."/>
            <person name="Wollam A."/>
            <person name="Palsikar V.B."/>
            <person name="Mardis E.R."/>
            <person name="Wilson R.K."/>
        </authorList>
    </citation>
    <scope>NUCLEOTIDE SEQUENCE [LARGE SCALE GENOMIC DNA]</scope>
    <source>
        <strain evidence="3">CMW8396</strain>
    </source>
</reference>
<protein>
    <recommendedName>
        <fullName evidence="1">DUF7210 domain-containing protein</fullName>
    </recommendedName>
</protein>
<dbReference type="AlphaFoldDB" id="A0A133NE30"/>
<keyword evidence="3" id="KW-1185">Reference proteome</keyword>
<dbReference type="EMBL" id="LRPX01000041">
    <property type="protein sequence ID" value="KXA14555.1"/>
    <property type="molecule type" value="Genomic_DNA"/>
</dbReference>
<accession>A0A133NE30</accession>
<organism evidence="2 3">
    <name type="scientific">Fusobacterium equinum</name>
    <dbReference type="NCBI Taxonomy" id="134605"/>
    <lineage>
        <taxon>Bacteria</taxon>
        <taxon>Fusobacteriati</taxon>
        <taxon>Fusobacteriota</taxon>
        <taxon>Fusobacteriia</taxon>
        <taxon>Fusobacteriales</taxon>
        <taxon>Fusobacteriaceae</taxon>
        <taxon>Fusobacterium</taxon>
    </lineage>
</organism>
<dbReference type="Proteomes" id="UP000070617">
    <property type="component" value="Unassembled WGS sequence"/>
</dbReference>
<sequence length="99" mass="11166">MKKLLAKEKIYTGEKLYKAGDIFEIEEEEVERLIELGVAEFATSEIEDNQVSTENIGVMAVFNTEENPTKGQSDEEIEKRAEEVIEEAKKGKGNKKGDK</sequence>
<gene>
    <name evidence="2" type="ORF">HMPREF3206_00978</name>
</gene>
<evidence type="ECO:0000313" key="3">
    <source>
        <dbReference type="Proteomes" id="UP000070617"/>
    </source>
</evidence>
<dbReference type="PATRIC" id="fig|134605.3.peg.971"/>
<evidence type="ECO:0000259" key="1">
    <source>
        <dbReference type="Pfam" id="PF23843"/>
    </source>
</evidence>